<proteinExistence type="predicted"/>
<accession>A0A9X4FIY9</accession>
<organism evidence="1 2">
    <name type="scientific">Vibrio aestuarianus</name>
    <dbReference type="NCBI Taxonomy" id="28171"/>
    <lineage>
        <taxon>Bacteria</taxon>
        <taxon>Pseudomonadati</taxon>
        <taxon>Pseudomonadota</taxon>
        <taxon>Gammaproteobacteria</taxon>
        <taxon>Vibrionales</taxon>
        <taxon>Vibrionaceae</taxon>
        <taxon>Vibrio</taxon>
    </lineage>
</organism>
<name>A0A9X4FIY9_9VIBR</name>
<sequence length="130" mass="14365">MNEECPKCGAKFSVAEIGGGGICGACREPIDCPYCHETVREERTTGTFTSTLIKIPDSHLSRYLGISDDDWEEMGAELNANTGNSGEMTYCYWFMVPEDTPEEILHKTGWKAGQTIDDIPLDVVDSEGDY</sequence>
<dbReference type="RefSeq" id="WP_176312770.1">
    <property type="nucleotide sequence ID" value="NZ_JAKNAP010000052.1"/>
</dbReference>
<gene>
    <name evidence="1" type="ORF">L9W73_13195</name>
</gene>
<comment type="caution">
    <text evidence="1">The sequence shown here is derived from an EMBL/GenBank/DDBJ whole genome shotgun (WGS) entry which is preliminary data.</text>
</comment>
<dbReference type="Proteomes" id="UP001140973">
    <property type="component" value="Unassembled WGS sequence"/>
</dbReference>
<dbReference type="AlphaFoldDB" id="A0A9X4FIY9"/>
<evidence type="ECO:0000313" key="1">
    <source>
        <dbReference type="EMBL" id="MDE1358259.1"/>
    </source>
</evidence>
<protein>
    <submittedName>
        <fullName evidence="1">Uncharacterized protein</fullName>
    </submittedName>
</protein>
<evidence type="ECO:0000313" key="2">
    <source>
        <dbReference type="Proteomes" id="UP001140973"/>
    </source>
</evidence>
<dbReference type="EMBL" id="JAKNAP010000052">
    <property type="protein sequence ID" value="MDE1358259.1"/>
    <property type="molecule type" value="Genomic_DNA"/>
</dbReference>
<reference evidence="1" key="1">
    <citation type="submission" date="2022-02" db="EMBL/GenBank/DDBJ databases">
        <title>Emergence and expansion in Europe of a Vibrio aestuarianus clonal complex pathogenic for oysters.</title>
        <authorList>
            <person name="Mesnil A."/>
            <person name="Travers M.-A."/>
        </authorList>
    </citation>
    <scope>NUCLEOTIDE SEQUENCE</scope>
    <source>
        <strain evidence="1">151-ITT-15-cp-1</strain>
    </source>
</reference>